<name>A0ABP7LU96_9ACTN</name>
<evidence type="ECO:0000256" key="1">
    <source>
        <dbReference type="SAM" id="MobiDB-lite"/>
    </source>
</evidence>
<accession>A0ABP7LU96</accession>
<dbReference type="Proteomes" id="UP001501563">
    <property type="component" value="Unassembled WGS sequence"/>
</dbReference>
<evidence type="ECO:0000313" key="2">
    <source>
        <dbReference type="EMBL" id="GAA3907646.1"/>
    </source>
</evidence>
<organism evidence="2 3">
    <name type="scientific">Streptomyces lannensis</name>
    <dbReference type="NCBI Taxonomy" id="766498"/>
    <lineage>
        <taxon>Bacteria</taxon>
        <taxon>Bacillati</taxon>
        <taxon>Actinomycetota</taxon>
        <taxon>Actinomycetes</taxon>
        <taxon>Kitasatosporales</taxon>
        <taxon>Streptomycetaceae</taxon>
        <taxon>Streptomyces</taxon>
    </lineage>
</organism>
<protein>
    <submittedName>
        <fullName evidence="2">Uncharacterized protein</fullName>
    </submittedName>
</protein>
<sequence>MRSDCTIRSDDRPGQRGRGHKTRGGPSSAACHSPTKPRRDAAGPAADRARPGGLPVKSAAGRPPIGNSCYHWGVAKTQKTQLGARVDDEIKQLAEARARDRGLSLGDYIAVLVREDTEGLRRRGLDAAERFLAEHQGVFDEAETADRPAPGAHAA</sequence>
<keyword evidence="3" id="KW-1185">Reference proteome</keyword>
<feature type="region of interest" description="Disordered" evidence="1">
    <location>
        <begin position="1"/>
        <end position="64"/>
    </location>
</feature>
<comment type="caution">
    <text evidence="2">The sequence shown here is derived from an EMBL/GenBank/DDBJ whole genome shotgun (WGS) entry which is preliminary data.</text>
</comment>
<evidence type="ECO:0000313" key="3">
    <source>
        <dbReference type="Proteomes" id="UP001501563"/>
    </source>
</evidence>
<feature type="compositionally biased region" description="Basic and acidic residues" evidence="1">
    <location>
        <begin position="1"/>
        <end position="14"/>
    </location>
</feature>
<gene>
    <name evidence="2" type="ORF">GCM10022207_91430</name>
</gene>
<proteinExistence type="predicted"/>
<dbReference type="EMBL" id="BAAAZA010000071">
    <property type="protein sequence ID" value="GAA3907646.1"/>
    <property type="molecule type" value="Genomic_DNA"/>
</dbReference>
<reference evidence="3" key="1">
    <citation type="journal article" date="2019" name="Int. J. Syst. Evol. Microbiol.">
        <title>The Global Catalogue of Microorganisms (GCM) 10K type strain sequencing project: providing services to taxonomists for standard genome sequencing and annotation.</title>
        <authorList>
            <consortium name="The Broad Institute Genomics Platform"/>
            <consortium name="The Broad Institute Genome Sequencing Center for Infectious Disease"/>
            <person name="Wu L."/>
            <person name="Ma J."/>
        </authorList>
    </citation>
    <scope>NUCLEOTIDE SEQUENCE [LARGE SCALE GENOMIC DNA]</scope>
    <source>
        <strain evidence="3">JCM 16578</strain>
    </source>
</reference>